<sequence length="295" mass="31837">MHYTPPPFLHRSNSPTFVALAQQAQEAALVQNKQVQIAAGHPTKDECDSSSKTSQWPSESYGFTRLTASDRKKSKSTPSLDGSHKQDSRVGVKKKGRLSQAEQERLQILEEMRKKTPVLTDSSWIRQRSTCTIHREPIDVAPLSRHESLDNIRSSSSSSSKQFSSSSQPLSGLSGIVPYRGYSGRCSLGPGAAIFSSALKQSSWSRPTSNSPVSDEEACNRAQQCDSVSAAGLSSGETQSLELRCESDTDSSSATPVTTDSESVPAFPSDHDASQQITEETFPEDDSDTATTSSA</sequence>
<name>A0ACC5ZJX7_9TELE</name>
<evidence type="ECO:0000313" key="2">
    <source>
        <dbReference type="Proteomes" id="UP000830395"/>
    </source>
</evidence>
<proteinExistence type="predicted"/>
<protein>
    <submittedName>
        <fullName evidence="1">Uncharacterized protein</fullName>
    </submittedName>
</protein>
<keyword evidence="2" id="KW-1185">Reference proteome</keyword>
<comment type="caution">
    <text evidence="1">The sequence shown here is derived from an EMBL/GenBank/DDBJ whole genome shotgun (WGS) entry which is preliminary data.</text>
</comment>
<dbReference type="EMBL" id="CM041000">
    <property type="protein sequence ID" value="MCJ8748083.1"/>
    <property type="molecule type" value="Genomic_DNA"/>
</dbReference>
<evidence type="ECO:0000313" key="1">
    <source>
        <dbReference type="EMBL" id="MCJ8748083.1"/>
    </source>
</evidence>
<organism evidence="1 2">
    <name type="scientific">Pangasius djambal</name>
    <dbReference type="NCBI Taxonomy" id="1691987"/>
    <lineage>
        <taxon>Eukaryota</taxon>
        <taxon>Metazoa</taxon>
        <taxon>Chordata</taxon>
        <taxon>Craniata</taxon>
        <taxon>Vertebrata</taxon>
        <taxon>Euteleostomi</taxon>
        <taxon>Actinopterygii</taxon>
        <taxon>Neopterygii</taxon>
        <taxon>Teleostei</taxon>
        <taxon>Ostariophysi</taxon>
        <taxon>Siluriformes</taxon>
        <taxon>Pangasiidae</taxon>
        <taxon>Pangasius</taxon>
    </lineage>
</organism>
<accession>A0ACC5ZJX7</accession>
<dbReference type="Proteomes" id="UP000830395">
    <property type="component" value="Chromosome 26"/>
</dbReference>
<reference evidence="1" key="1">
    <citation type="submission" date="2020-02" db="EMBL/GenBank/DDBJ databases">
        <title>Genome sequencing of the panga catfish, Pangasius djambal.</title>
        <authorList>
            <person name="Wen M."/>
            <person name="Zahm M."/>
            <person name="Roques C."/>
            <person name="Cabau C."/>
            <person name="Klopp C."/>
            <person name="Donnadieu C."/>
            <person name="Jouanno E."/>
            <person name="Avarre J.-C."/>
            <person name="Campet M."/>
            <person name="Ha T."/>
            <person name="Dugue R."/>
            <person name="Lampietro C."/>
            <person name="Louis A."/>
            <person name="Herpin A."/>
            <person name="Echchiki A."/>
            <person name="Berthelot C."/>
            <person name="Parey E."/>
            <person name="Roest-Crollius H."/>
            <person name="Braasch I."/>
            <person name="Postlethwait J.H."/>
            <person name="Bobe J."/>
            <person name="Montfort J."/>
            <person name="Bouchez O."/>
            <person name="Begum T."/>
            <person name="Schartl M."/>
            <person name="Gustiano R."/>
            <person name="Guiguen Y."/>
        </authorList>
    </citation>
    <scope>NUCLEOTIDE SEQUENCE</scope>
    <source>
        <strain evidence="1">Pdj_M5554</strain>
    </source>
</reference>
<gene>
    <name evidence="1" type="ORF">PDJAM_G00160890</name>
</gene>